<protein>
    <recommendedName>
        <fullName evidence="3">Carrier domain-containing protein</fullName>
    </recommendedName>
</protein>
<keyword evidence="5" id="KW-1185">Reference proteome</keyword>
<name>A0A233SC73_STRDA</name>
<dbReference type="OrthoDB" id="4237002at2"/>
<evidence type="ECO:0000313" key="5">
    <source>
        <dbReference type="Proteomes" id="UP000215483"/>
    </source>
</evidence>
<dbReference type="EMBL" id="MCGQ01000020">
    <property type="protein sequence ID" value="OXY93258.1"/>
    <property type="molecule type" value="Genomic_DNA"/>
</dbReference>
<dbReference type="PROSITE" id="PS50075">
    <property type="entry name" value="CARRIER"/>
    <property type="match status" value="1"/>
</dbReference>
<dbReference type="AlphaFoldDB" id="A0A233SC73"/>
<feature type="domain" description="Carrier" evidence="3">
    <location>
        <begin position="1"/>
        <end position="78"/>
    </location>
</feature>
<dbReference type="InterPro" id="IPR036736">
    <property type="entry name" value="ACP-like_sf"/>
</dbReference>
<reference evidence="4 5" key="1">
    <citation type="submission" date="2016-07" db="EMBL/GenBank/DDBJ databases">
        <title>Draft genome of Streptomyces diastatochromogenes.</title>
        <authorList>
            <person name="Podduturi R."/>
            <person name="Lukassen M.B."/>
            <person name="Clausen N."/>
            <person name="Nielsen J.L."/>
            <person name="Jorgensen N.O."/>
        </authorList>
    </citation>
    <scope>NUCLEOTIDE SEQUENCE [LARGE SCALE GENOMIC DNA]</scope>
    <source>
        <strain evidence="4 5">DSM 40608</strain>
    </source>
</reference>
<comment type="caution">
    <text evidence="4">The sequence shown here is derived from an EMBL/GenBank/DDBJ whole genome shotgun (WGS) entry which is preliminary data.</text>
</comment>
<dbReference type="Gene3D" id="1.10.1200.10">
    <property type="entry name" value="ACP-like"/>
    <property type="match status" value="1"/>
</dbReference>
<evidence type="ECO:0000256" key="1">
    <source>
        <dbReference type="ARBA" id="ARBA00022450"/>
    </source>
</evidence>
<dbReference type="InterPro" id="IPR009081">
    <property type="entry name" value="PP-bd_ACP"/>
</dbReference>
<keyword evidence="1" id="KW-0596">Phosphopantetheine</keyword>
<proteinExistence type="predicted"/>
<keyword evidence="2" id="KW-0597">Phosphoprotein</keyword>
<dbReference type="Pfam" id="PF00550">
    <property type="entry name" value="PP-binding"/>
    <property type="match status" value="1"/>
</dbReference>
<accession>A0A233SC73</accession>
<dbReference type="InterPro" id="IPR006162">
    <property type="entry name" value="Ppantetheine_attach_site"/>
</dbReference>
<evidence type="ECO:0000259" key="3">
    <source>
        <dbReference type="PROSITE" id="PS50075"/>
    </source>
</evidence>
<gene>
    <name evidence="4" type="ORF">BEK98_23915</name>
</gene>
<dbReference type="Proteomes" id="UP000215483">
    <property type="component" value="Unassembled WGS sequence"/>
</dbReference>
<evidence type="ECO:0000256" key="2">
    <source>
        <dbReference type="ARBA" id="ARBA00022553"/>
    </source>
</evidence>
<dbReference type="PROSITE" id="PS00012">
    <property type="entry name" value="PHOSPHOPANTETHEINE"/>
    <property type="match status" value="1"/>
</dbReference>
<dbReference type="SUPFAM" id="SSF47336">
    <property type="entry name" value="ACP-like"/>
    <property type="match status" value="1"/>
</dbReference>
<evidence type="ECO:0000313" key="4">
    <source>
        <dbReference type="EMBL" id="OXY93258.1"/>
    </source>
</evidence>
<sequence length="81" mass="8786">MTRTDVPVAVREEFVSRGHPLSPSQDDVDLISLGVNSVTLIQVLSALEDVFGIDFDMERLFSAPVTVARLETEIARGTALA</sequence>
<dbReference type="RefSeq" id="WP_094218789.1">
    <property type="nucleotide sequence ID" value="NZ_MCGQ01000020.1"/>
</dbReference>
<organism evidence="4 5">
    <name type="scientific">Streptomyces diastatochromogenes</name>
    <dbReference type="NCBI Taxonomy" id="42236"/>
    <lineage>
        <taxon>Bacteria</taxon>
        <taxon>Bacillati</taxon>
        <taxon>Actinomycetota</taxon>
        <taxon>Actinomycetes</taxon>
        <taxon>Kitasatosporales</taxon>
        <taxon>Streptomycetaceae</taxon>
        <taxon>Streptomyces</taxon>
    </lineage>
</organism>